<dbReference type="Proteomes" id="UP000321886">
    <property type="component" value="Unassembled WGS sequence"/>
</dbReference>
<accession>A0A511WNF4</accession>
<gene>
    <name evidence="1" type="ORF">HFA01_08490</name>
</gene>
<name>A0A511WNF4_9BACI</name>
<dbReference type="InterPro" id="IPR011256">
    <property type="entry name" value="Reg_factor_effector_dom_sf"/>
</dbReference>
<protein>
    <recommendedName>
        <fullName evidence="3">Bacterial transcription activator effector binding domain-containing protein</fullName>
    </recommendedName>
</protein>
<comment type="caution">
    <text evidence="1">The sequence shown here is derived from an EMBL/GenBank/DDBJ whole genome shotgun (WGS) entry which is preliminary data.</text>
</comment>
<evidence type="ECO:0000313" key="2">
    <source>
        <dbReference type="Proteomes" id="UP000321886"/>
    </source>
</evidence>
<keyword evidence="2" id="KW-1185">Reference proteome</keyword>
<dbReference type="EMBL" id="BJYD01000006">
    <property type="protein sequence ID" value="GEN52587.1"/>
    <property type="molecule type" value="Genomic_DNA"/>
</dbReference>
<dbReference type="OrthoDB" id="2863365at2"/>
<dbReference type="Gene3D" id="3.20.80.10">
    <property type="entry name" value="Regulatory factor, effector binding domain"/>
    <property type="match status" value="1"/>
</dbReference>
<sequence length="147" mass="16980">MITLKRTFRIVAIKGHGAFENFATEVPDFARQLLHRTREIEHHTNIEIALFEPKWGDGHLEGHYYVGILVRDKPSHVPKGMEYLEVSGTYVSAKGSIDHVDLLYEEVGQWTAEKNLTRDWLSYIVETYHPTENGEDVEVFFPVLDPK</sequence>
<evidence type="ECO:0000313" key="1">
    <source>
        <dbReference type="EMBL" id="GEN52587.1"/>
    </source>
</evidence>
<organism evidence="1 2">
    <name type="scientific">Halobacillus faecis</name>
    <dbReference type="NCBI Taxonomy" id="360184"/>
    <lineage>
        <taxon>Bacteria</taxon>
        <taxon>Bacillati</taxon>
        <taxon>Bacillota</taxon>
        <taxon>Bacilli</taxon>
        <taxon>Bacillales</taxon>
        <taxon>Bacillaceae</taxon>
        <taxon>Halobacillus</taxon>
    </lineage>
</organism>
<reference evidence="1 2" key="1">
    <citation type="submission" date="2019-07" db="EMBL/GenBank/DDBJ databases">
        <title>Whole genome shotgun sequence of Halobacillus faecis NBRC 103569.</title>
        <authorList>
            <person name="Hosoyama A."/>
            <person name="Uohara A."/>
            <person name="Ohji S."/>
            <person name="Ichikawa N."/>
        </authorList>
    </citation>
    <scope>NUCLEOTIDE SEQUENCE [LARGE SCALE GENOMIC DNA]</scope>
    <source>
        <strain evidence="1 2">NBRC 103569</strain>
    </source>
</reference>
<proteinExistence type="predicted"/>
<evidence type="ECO:0008006" key="3">
    <source>
        <dbReference type="Google" id="ProtNLM"/>
    </source>
</evidence>
<dbReference type="AlphaFoldDB" id="A0A511WNF4"/>
<dbReference type="RefSeq" id="WP_146813518.1">
    <property type="nucleotide sequence ID" value="NZ_BJYD01000006.1"/>
</dbReference>